<proteinExistence type="predicted"/>
<evidence type="ECO:0000313" key="2">
    <source>
        <dbReference type="EMBL" id="AUD02430.1"/>
    </source>
</evidence>
<evidence type="ECO:0000259" key="1">
    <source>
        <dbReference type="Pfam" id="PF10593"/>
    </source>
</evidence>
<dbReference type="Proteomes" id="UP000232883">
    <property type="component" value="Chromosome"/>
</dbReference>
<name>A0A2K8YXS2_9BACT</name>
<keyword evidence="3" id="KW-1185">Reference proteome</keyword>
<dbReference type="AlphaFoldDB" id="A0A2K8YXS2"/>
<dbReference type="Pfam" id="PF10593">
    <property type="entry name" value="Z1"/>
    <property type="match status" value="1"/>
</dbReference>
<dbReference type="EMBL" id="CP025096">
    <property type="protein sequence ID" value="AUD02430.1"/>
    <property type="molecule type" value="Genomic_DNA"/>
</dbReference>
<keyword evidence="2" id="KW-0378">Hydrolase</keyword>
<dbReference type="OrthoDB" id="436461at2"/>
<dbReference type="GO" id="GO:0004519">
    <property type="term" value="F:endonuclease activity"/>
    <property type="evidence" value="ECO:0007669"/>
    <property type="project" value="UniProtKB-KW"/>
</dbReference>
<dbReference type="KEGG" id="spir:CWM47_11690"/>
<keyword evidence="2" id="KW-0540">Nuclease</keyword>
<dbReference type="RefSeq" id="WP_100988147.1">
    <property type="nucleotide sequence ID" value="NZ_CP025096.1"/>
</dbReference>
<keyword evidence="2" id="KW-0255">Endonuclease</keyword>
<reference evidence="2 3" key="1">
    <citation type="submission" date="2017-11" db="EMBL/GenBank/DDBJ databases">
        <title>Taxonomic description and genome sequences of Spirosoma HA7 sp. nov., isolated from pollen microhabitat of Corylus avellana.</title>
        <authorList>
            <person name="Ambika Manirajan B."/>
            <person name="Suarez C."/>
            <person name="Ratering S."/>
            <person name="Geissler-Plaum R."/>
            <person name="Cardinale M."/>
            <person name="Sylvia S."/>
        </authorList>
    </citation>
    <scope>NUCLEOTIDE SEQUENCE [LARGE SCALE GENOMIC DNA]</scope>
    <source>
        <strain evidence="2 3">HA7</strain>
    </source>
</reference>
<feature type="domain" description="Putative endonuclease Z1" evidence="1">
    <location>
        <begin position="404"/>
        <end position="645"/>
    </location>
</feature>
<evidence type="ECO:0000313" key="3">
    <source>
        <dbReference type="Proteomes" id="UP000232883"/>
    </source>
</evidence>
<sequence length="923" mass="104263">MQNALRTLRTLLPTNTSLTRDIIDQNVNIVLGIPQFSHIDREMLIKEVETLYNIRAEGWITLEGKDSRRPWLNARREAIDWSFWKRYESYLEDFNGFAPNTLRRLDLLTDDIVDQLFDPSVADVKIDKRGLVVGQVQSGKTANYTGLICKAVDAGFKLVIVLAGVHNNLRAQTQLRLDEGFLGFDTQSERDYYKATHEFGVSQIRKGLVVHSITSSHDLGDFTPKAFATSGITNFDTREPILLVVKKNPSVLKSLLTWLRSKGQTDAEGNRYIASKSLLLIDDEADHASINTNKDPDKGTRINGQIRDVLRLFYKSAYVGYTATPFANIFVPIAADQLFPRDFIINLPAPTNYIGPEQVFGFDVLGDDDTLDDTLPIVHRVDDAGSFMPEKEREAPLPDAIPESLKRAIRCFLLVCAIRRLRGQGSKHNSMLIHVTRFNVRQEQITELVDSVFAYYKRGLDQNDPIVLTLMRQTFEQDSPGYLSFRTTTQRILNSPLQTLDPAMQVHSWTDVLPHLYPAAARIKVKEINGRSGDILDYYEEKEGLSVIAIGGDKLSRGLTLEGLSVSYFLRPSKMYDTLMQMGRWFGYRPGFVDLCRLFTSRELNEWFCHITKASEDLRSEFDRMASMRSTPDEYALGVQTHDGVLQVTAANKMRRAVEMRLSFAGRLVETYLFQTQPELINSNLDATRRFVAGLGPESRMKVANYIWEGVPAVSVVAFLNEYRVAKTLYRANAQTIAKFIGAQLGHNELVSWTVALMARKNPDHNRTTDYSIGGRLVKVGNLLRTADNKNTGDGIYYLKKSHIISPDHEFIDLTPEQYAEAMRLTALKREADKKKGEPDYPNGEIVRTNDKIRSKQTALLLLYTLDPEGAKLPVDSPAIIGYAISFPTSDHDSAISYAVHEQLVDYINLQDASDDEPDDNED</sequence>
<protein>
    <submittedName>
        <fullName evidence="2">Endonuclease</fullName>
    </submittedName>
</protein>
<gene>
    <name evidence="2" type="ORF">CWM47_11690</name>
</gene>
<organism evidence="2 3">
    <name type="scientific">Spirosoma pollinicola</name>
    <dbReference type="NCBI Taxonomy" id="2057025"/>
    <lineage>
        <taxon>Bacteria</taxon>
        <taxon>Pseudomonadati</taxon>
        <taxon>Bacteroidota</taxon>
        <taxon>Cytophagia</taxon>
        <taxon>Cytophagales</taxon>
        <taxon>Cytophagaceae</taxon>
        <taxon>Spirosoma</taxon>
    </lineage>
</organism>
<accession>A0A2K8YXS2</accession>
<dbReference type="InterPro" id="IPR018310">
    <property type="entry name" value="Put_endonuclease_Z1-dom"/>
</dbReference>